<proteinExistence type="predicted"/>
<protein>
    <submittedName>
        <fullName evidence="2">Uncharacterized protein</fullName>
    </submittedName>
</protein>
<dbReference type="OrthoDB" id="3259746at2759"/>
<dbReference type="EMBL" id="KN840493">
    <property type="protein sequence ID" value="KIP07621.1"/>
    <property type="molecule type" value="Genomic_DNA"/>
</dbReference>
<evidence type="ECO:0000313" key="2">
    <source>
        <dbReference type="EMBL" id="KIP07621.1"/>
    </source>
</evidence>
<organism evidence="2 3">
    <name type="scientific">Phlebiopsis gigantea (strain 11061_1 CR5-6)</name>
    <name type="common">White-rot fungus</name>
    <name type="synonym">Peniophora gigantea</name>
    <dbReference type="NCBI Taxonomy" id="745531"/>
    <lineage>
        <taxon>Eukaryota</taxon>
        <taxon>Fungi</taxon>
        <taxon>Dikarya</taxon>
        <taxon>Basidiomycota</taxon>
        <taxon>Agaricomycotina</taxon>
        <taxon>Agaricomycetes</taxon>
        <taxon>Polyporales</taxon>
        <taxon>Phanerochaetaceae</taxon>
        <taxon>Phlebiopsis</taxon>
    </lineage>
</organism>
<name>A0A0C3RZ82_PHLG1</name>
<evidence type="ECO:0000256" key="1">
    <source>
        <dbReference type="SAM" id="SignalP"/>
    </source>
</evidence>
<reference evidence="2 3" key="1">
    <citation type="journal article" date="2014" name="PLoS Genet.">
        <title>Analysis of the Phlebiopsis gigantea genome, transcriptome and secretome provides insight into its pioneer colonization strategies of wood.</title>
        <authorList>
            <person name="Hori C."/>
            <person name="Ishida T."/>
            <person name="Igarashi K."/>
            <person name="Samejima M."/>
            <person name="Suzuki H."/>
            <person name="Master E."/>
            <person name="Ferreira P."/>
            <person name="Ruiz-Duenas F.J."/>
            <person name="Held B."/>
            <person name="Canessa P."/>
            <person name="Larrondo L.F."/>
            <person name="Schmoll M."/>
            <person name="Druzhinina I.S."/>
            <person name="Kubicek C.P."/>
            <person name="Gaskell J.A."/>
            <person name="Kersten P."/>
            <person name="St John F."/>
            <person name="Glasner J."/>
            <person name="Sabat G."/>
            <person name="Splinter BonDurant S."/>
            <person name="Syed K."/>
            <person name="Yadav J."/>
            <person name="Mgbeahuruike A.C."/>
            <person name="Kovalchuk A."/>
            <person name="Asiegbu F.O."/>
            <person name="Lackner G."/>
            <person name="Hoffmeister D."/>
            <person name="Rencoret J."/>
            <person name="Gutierrez A."/>
            <person name="Sun H."/>
            <person name="Lindquist E."/>
            <person name="Barry K."/>
            <person name="Riley R."/>
            <person name="Grigoriev I.V."/>
            <person name="Henrissat B."/>
            <person name="Kues U."/>
            <person name="Berka R.M."/>
            <person name="Martinez A.T."/>
            <person name="Covert S.F."/>
            <person name="Blanchette R.A."/>
            <person name="Cullen D."/>
        </authorList>
    </citation>
    <scope>NUCLEOTIDE SEQUENCE [LARGE SCALE GENOMIC DNA]</scope>
    <source>
        <strain evidence="2 3">11061_1 CR5-6</strain>
    </source>
</reference>
<dbReference type="Proteomes" id="UP000053257">
    <property type="component" value="Unassembled WGS sequence"/>
</dbReference>
<dbReference type="HOGENOM" id="CLU_063099_3_0_1"/>
<dbReference type="AlphaFoldDB" id="A0A0C3RZ82"/>
<keyword evidence="3" id="KW-1185">Reference proteome</keyword>
<evidence type="ECO:0000313" key="3">
    <source>
        <dbReference type="Proteomes" id="UP000053257"/>
    </source>
</evidence>
<accession>A0A0C3RZ82</accession>
<keyword evidence="1" id="KW-0732">Signal</keyword>
<dbReference type="STRING" id="745531.A0A0C3RZ82"/>
<dbReference type="PANTHER" id="PTHR37487">
    <property type="entry name" value="CHROMOSOME 1, WHOLE GENOME SHOTGUN SEQUENCE"/>
    <property type="match status" value="1"/>
</dbReference>
<feature type="signal peptide" evidence="1">
    <location>
        <begin position="1"/>
        <end position="22"/>
    </location>
</feature>
<feature type="chain" id="PRO_5002181139" evidence="1">
    <location>
        <begin position="23"/>
        <end position="218"/>
    </location>
</feature>
<sequence length="218" mass="21440">MFTTVLSAAAILSALAIRGVKADDFSIATPQFTQCQDVHVTWEGGKAPYNLLIVPNDDPCEKTLVDLGDHQGQSITWNVGLPAGTQLLLSLADATDEEAWSHTITVGASNDTSCLAGASSSSSVASSSVASSSVSSSSVSVASSTSFGILATLTIPADLSSPSTTSSAASSSTQSAAVAVGAANAGLNPNSSGAASTISKLSGSAVALAAVVAVFASL</sequence>
<dbReference type="PANTHER" id="PTHR37487:SF3">
    <property type="entry name" value="CLEAVAGE_POLYADENYLATION SPECIFICITY FACTOR A SUBUNIT N-TERMINAL DOMAIN-CONTAINING PROTEIN"/>
    <property type="match status" value="1"/>
</dbReference>
<gene>
    <name evidence="2" type="ORF">PHLGIDRAFT_35334</name>
</gene>